<keyword evidence="1" id="KW-1133">Transmembrane helix</keyword>
<keyword evidence="1" id="KW-0812">Transmembrane</keyword>
<reference evidence="2" key="1">
    <citation type="journal article" date="2016" name="Front. Microbiol.">
        <title>Genome Sequence of the Piezophilic, Mesophilic Sulfate-Reducing Bacterium Desulfovibrio indicus J2T.</title>
        <authorList>
            <person name="Cao J."/>
            <person name="Maignien L."/>
            <person name="Shao Z."/>
            <person name="Alain K."/>
            <person name="Jebbar M."/>
        </authorList>
    </citation>
    <scope>NUCLEOTIDE SEQUENCE</scope>
    <source>
        <strain evidence="2">JCM 32048</strain>
    </source>
</reference>
<protein>
    <recommendedName>
        <fullName evidence="4">YgjV family protein</fullName>
    </recommendedName>
</protein>
<keyword evidence="3" id="KW-1185">Reference proteome</keyword>
<proteinExistence type="predicted"/>
<reference evidence="2" key="2">
    <citation type="submission" date="2021-08" db="EMBL/GenBank/DDBJ databases">
        <authorList>
            <person name="Tani A."/>
            <person name="Ola A."/>
            <person name="Ogura Y."/>
            <person name="Katsura K."/>
            <person name="Hayashi T."/>
        </authorList>
    </citation>
    <scope>NUCLEOTIDE SEQUENCE</scope>
    <source>
        <strain evidence="2">JCM 32048</strain>
    </source>
</reference>
<feature type="transmembrane region" description="Helical" evidence="1">
    <location>
        <begin position="152"/>
        <end position="175"/>
    </location>
</feature>
<evidence type="ECO:0000256" key="1">
    <source>
        <dbReference type="SAM" id="Phobius"/>
    </source>
</evidence>
<evidence type="ECO:0008006" key="4">
    <source>
        <dbReference type="Google" id="ProtNLM"/>
    </source>
</evidence>
<evidence type="ECO:0000313" key="3">
    <source>
        <dbReference type="Proteomes" id="UP001055286"/>
    </source>
</evidence>
<name>A0AA37HI15_9HYPH</name>
<dbReference type="InterPro" id="IPR019629">
    <property type="entry name" value="Uncharacterised_HI1736/YgjV"/>
</dbReference>
<comment type="caution">
    <text evidence="2">The sequence shown here is derived from an EMBL/GenBank/DDBJ whole genome shotgun (WGS) entry which is preliminary data.</text>
</comment>
<sequence>MFSLNVSSLWLAAGAHVDVFGTAGLALGATAGLMPRRGLILMVSAAAATCFGIHYLSLGSPTATAMNAIAVGQNLLAARFVREDGVPRWLAGLFGAVFLLVIGIMLATWTGWPSVFAGIGTLLSTAGRLQRTAQGLRGLFLGASLCWLCHNIVVGSVCGLVCDLLSITTLTVALWRGGVGRGVLQAMTGRRVVPA</sequence>
<dbReference type="AlphaFoldDB" id="A0AA37HI15"/>
<keyword evidence="1" id="KW-0472">Membrane</keyword>
<evidence type="ECO:0000313" key="2">
    <source>
        <dbReference type="EMBL" id="GJD66273.1"/>
    </source>
</evidence>
<organism evidence="2 3">
    <name type="scientific">Methylobacterium frigidaeris</name>
    <dbReference type="NCBI Taxonomy" id="2038277"/>
    <lineage>
        <taxon>Bacteria</taxon>
        <taxon>Pseudomonadati</taxon>
        <taxon>Pseudomonadota</taxon>
        <taxon>Alphaproteobacteria</taxon>
        <taxon>Hyphomicrobiales</taxon>
        <taxon>Methylobacteriaceae</taxon>
        <taxon>Methylobacterium</taxon>
    </lineage>
</organism>
<dbReference type="Pfam" id="PF10688">
    <property type="entry name" value="Imp-YgjV"/>
    <property type="match status" value="1"/>
</dbReference>
<dbReference type="RefSeq" id="WP_238193400.1">
    <property type="nucleotide sequence ID" value="NZ_BPQJ01000059.1"/>
</dbReference>
<feature type="transmembrane region" description="Helical" evidence="1">
    <location>
        <begin position="38"/>
        <end position="58"/>
    </location>
</feature>
<accession>A0AA37HI15</accession>
<feature type="transmembrane region" description="Helical" evidence="1">
    <location>
        <begin position="89"/>
        <end position="112"/>
    </location>
</feature>
<gene>
    <name evidence="2" type="ORF">MPEAHAMD_6470</name>
</gene>
<dbReference type="EMBL" id="BPQJ01000059">
    <property type="protein sequence ID" value="GJD66273.1"/>
    <property type="molecule type" value="Genomic_DNA"/>
</dbReference>
<dbReference type="Proteomes" id="UP001055286">
    <property type="component" value="Unassembled WGS sequence"/>
</dbReference>